<dbReference type="PROSITE" id="PS51635">
    <property type="entry name" value="PNPLA"/>
    <property type="match status" value="1"/>
</dbReference>
<evidence type="ECO:0000313" key="7">
    <source>
        <dbReference type="EMBL" id="KGK39174.1"/>
    </source>
</evidence>
<reference evidence="8" key="1">
    <citation type="journal article" date="2014" name="Microb. Cell Fact.">
        <title>Exploiting Issatchenkia orientalis SD108 for succinic acid production.</title>
        <authorList>
            <person name="Xiao H."/>
            <person name="Shao Z."/>
            <person name="Jiang Y."/>
            <person name="Dole S."/>
            <person name="Zhao H."/>
        </authorList>
    </citation>
    <scope>NUCLEOTIDE SEQUENCE [LARGE SCALE GENOMIC DNA]</scope>
    <source>
        <strain evidence="8">SD108</strain>
    </source>
</reference>
<name>A0A099P4F3_PICKU</name>
<keyword evidence="1" id="KW-0378">Hydrolase</keyword>
<evidence type="ECO:0000256" key="4">
    <source>
        <dbReference type="PROSITE-ProRule" id="PRU01161"/>
    </source>
</evidence>
<dbReference type="EMBL" id="JQFK01000011">
    <property type="protein sequence ID" value="KGK39174.1"/>
    <property type="molecule type" value="Genomic_DNA"/>
</dbReference>
<evidence type="ECO:0000256" key="3">
    <source>
        <dbReference type="ARBA" id="ARBA00023098"/>
    </source>
</evidence>
<dbReference type="Pfam" id="PF11815">
    <property type="entry name" value="DUF3336"/>
    <property type="match status" value="1"/>
</dbReference>
<dbReference type="VEuPathDB" id="FungiDB:C5L36_0A02540"/>
<dbReference type="PANTHER" id="PTHR14226:SF44">
    <property type="entry name" value="TRIACYLGLYCEROL LIPASE 3"/>
    <property type="match status" value="1"/>
</dbReference>
<feature type="domain" description="PNPLA" evidence="6">
    <location>
        <begin position="199"/>
        <end position="394"/>
    </location>
</feature>
<dbReference type="InterPro" id="IPR021771">
    <property type="entry name" value="Triacylglycerol_lipase_N"/>
</dbReference>
<evidence type="ECO:0000256" key="2">
    <source>
        <dbReference type="ARBA" id="ARBA00022963"/>
    </source>
</evidence>
<dbReference type="GO" id="GO:0019433">
    <property type="term" value="P:triglyceride catabolic process"/>
    <property type="evidence" value="ECO:0007669"/>
    <property type="project" value="EnsemblFungi"/>
</dbReference>
<dbReference type="eggNOG" id="KOG2214">
    <property type="taxonomic scope" value="Eukaryota"/>
</dbReference>
<comment type="caution">
    <text evidence="4">Lacks conserved residue(s) required for the propagation of feature annotation.</text>
</comment>
<dbReference type="InterPro" id="IPR016035">
    <property type="entry name" value="Acyl_Trfase/lysoPLipase"/>
</dbReference>
<proteinExistence type="predicted"/>
<dbReference type="Gene3D" id="3.40.1090.10">
    <property type="entry name" value="Cytosolic phospholipase A2 catalytic domain"/>
    <property type="match status" value="1"/>
</dbReference>
<dbReference type="InterPro" id="IPR050301">
    <property type="entry name" value="NTE"/>
</dbReference>
<evidence type="ECO:0000256" key="1">
    <source>
        <dbReference type="ARBA" id="ARBA00022801"/>
    </source>
</evidence>
<keyword evidence="3" id="KW-0443">Lipid metabolism</keyword>
<keyword evidence="5" id="KW-1133">Transmembrane helix</keyword>
<evidence type="ECO:0000313" key="8">
    <source>
        <dbReference type="Proteomes" id="UP000029867"/>
    </source>
</evidence>
<dbReference type="GO" id="GO:0005811">
    <property type="term" value="C:lipid droplet"/>
    <property type="evidence" value="ECO:0007669"/>
    <property type="project" value="EnsemblFungi"/>
</dbReference>
<dbReference type="PANTHER" id="PTHR14226">
    <property type="entry name" value="NEUROPATHY TARGET ESTERASE/SWISS CHEESE D.MELANOGASTER"/>
    <property type="match status" value="1"/>
</dbReference>
<keyword evidence="5" id="KW-0812">Transmembrane</keyword>
<dbReference type="AlphaFoldDB" id="A0A099P4F3"/>
<dbReference type="Proteomes" id="UP000029867">
    <property type="component" value="Unassembled WGS sequence"/>
</dbReference>
<gene>
    <name evidence="7" type="ORF">JL09_g1624</name>
</gene>
<evidence type="ECO:0000259" key="6">
    <source>
        <dbReference type="PROSITE" id="PS51635"/>
    </source>
</evidence>
<evidence type="ECO:0000256" key="5">
    <source>
        <dbReference type="SAM" id="Phobius"/>
    </source>
</evidence>
<keyword evidence="5" id="KW-0472">Membrane</keyword>
<dbReference type="HOGENOM" id="CLU_009031_5_0_1"/>
<keyword evidence="2" id="KW-0442">Lipid degradation</keyword>
<dbReference type="GO" id="GO:0007114">
    <property type="term" value="P:cell budding"/>
    <property type="evidence" value="ECO:0007669"/>
    <property type="project" value="EnsemblFungi"/>
</dbReference>
<protein>
    <recommendedName>
        <fullName evidence="6">PNPLA domain-containing protein</fullName>
    </recommendedName>
</protein>
<dbReference type="GO" id="GO:0004806">
    <property type="term" value="F:triacylglycerol lipase activity"/>
    <property type="evidence" value="ECO:0007669"/>
    <property type="project" value="EnsemblFungi"/>
</dbReference>
<comment type="caution">
    <text evidence="7">The sequence shown here is derived from an EMBL/GenBank/DDBJ whole genome shotgun (WGS) entry which is preliminary data.</text>
</comment>
<dbReference type="SUPFAM" id="SSF52151">
    <property type="entry name" value="FabD/lysophospholipase-like"/>
    <property type="match status" value="1"/>
</dbReference>
<organism evidence="7 8">
    <name type="scientific">Pichia kudriavzevii</name>
    <name type="common">Yeast</name>
    <name type="synonym">Issatchenkia orientalis</name>
    <dbReference type="NCBI Taxonomy" id="4909"/>
    <lineage>
        <taxon>Eukaryota</taxon>
        <taxon>Fungi</taxon>
        <taxon>Dikarya</taxon>
        <taxon>Ascomycota</taxon>
        <taxon>Saccharomycotina</taxon>
        <taxon>Pichiomycetes</taxon>
        <taxon>Pichiales</taxon>
        <taxon>Pichiaceae</taxon>
        <taxon>Pichia</taxon>
    </lineage>
</organism>
<accession>A0A099P4F3</accession>
<sequence>MLIIHKYSSIHGSTVENFLFSVIIWILTHIPLPILKLILLLFDVFVYWFGSIYDKFKNSPDRILLYKLNHSTSWSEFSKTAFDLDNYFNNDIWKNNLVSSKYDYVLIQERLHDLRNARLSNNFQHMLSLLRAGMLRNLGGISNKSLYNRTYIGTKSLIEQYNKEVANCLESLDKDPFIDNQLKLDFYHDAKTTLGATALCLHGGSLFGMGHIGVVKSLLDQNLLPNVLVGSGVGSVVGALVGCLEKEELVEILVNLKNVMQEEGYGLKPKNCNDPIESTQIGLKWIENIKKGVTKEMKLFIDFVLSKVGGMTFKQAHEKTGKTFNILVYPKSSKLPTLLNYLSTPYITMESAIRCSLGTGELKDKIPTLEIKFRGDITKYSNVQCDFQPPYQVRGQSIELKNSPYNRITEMFNVNHFVISISRPYLASFVSMRWRRIYNYNSLLKKLLNIINIELKHRIRMLNRFGLLNTPLRWLLVDEKSVLVDTNHIAIIPTGTRWILWDFIDLFVQNKSVMNYWIECGERSVWSMHSLLETRSRAEFLLDEYFQKYR</sequence>
<dbReference type="InterPro" id="IPR002641">
    <property type="entry name" value="PNPLA_dom"/>
</dbReference>
<dbReference type="GO" id="GO:0071618">
    <property type="term" value="F:lysophosphatidylethanolamine acyltransferase activity"/>
    <property type="evidence" value="ECO:0007669"/>
    <property type="project" value="EnsemblFungi"/>
</dbReference>
<feature type="transmembrane region" description="Helical" evidence="5">
    <location>
        <begin position="22"/>
        <end position="49"/>
    </location>
</feature>